<dbReference type="AlphaFoldDB" id="A0A561BRU5"/>
<reference evidence="1 2" key="1">
    <citation type="submission" date="2019-06" db="EMBL/GenBank/DDBJ databases">
        <title>Sequencing the genomes of 1000 actinobacteria strains.</title>
        <authorList>
            <person name="Klenk H.-P."/>
        </authorList>
    </citation>
    <scope>NUCLEOTIDE SEQUENCE [LARGE SCALE GENOMIC DNA]</scope>
    <source>
        <strain evidence="1 2">DSM 24683</strain>
    </source>
</reference>
<protein>
    <submittedName>
        <fullName evidence="1">Uncharacterized protein</fullName>
    </submittedName>
</protein>
<accession>A0A561BRU5</accession>
<gene>
    <name evidence="1" type="ORF">FB561_2721</name>
</gene>
<dbReference type="EMBL" id="VIVK01000001">
    <property type="protein sequence ID" value="TWD81605.1"/>
    <property type="molecule type" value="Genomic_DNA"/>
</dbReference>
<proteinExistence type="predicted"/>
<dbReference type="RefSeq" id="WP_145806571.1">
    <property type="nucleotide sequence ID" value="NZ_VIVK01000001.1"/>
</dbReference>
<comment type="caution">
    <text evidence="1">The sequence shown here is derived from an EMBL/GenBank/DDBJ whole genome shotgun (WGS) entry which is preliminary data.</text>
</comment>
<dbReference type="OrthoDB" id="3294467at2"/>
<dbReference type="Proteomes" id="UP000318380">
    <property type="component" value="Unassembled WGS sequence"/>
</dbReference>
<organism evidence="1 2">
    <name type="scientific">Kribbella amoyensis</name>
    <dbReference type="NCBI Taxonomy" id="996641"/>
    <lineage>
        <taxon>Bacteria</taxon>
        <taxon>Bacillati</taxon>
        <taxon>Actinomycetota</taxon>
        <taxon>Actinomycetes</taxon>
        <taxon>Propionibacteriales</taxon>
        <taxon>Kribbellaceae</taxon>
        <taxon>Kribbella</taxon>
    </lineage>
</organism>
<keyword evidence="2" id="KW-1185">Reference proteome</keyword>
<evidence type="ECO:0000313" key="1">
    <source>
        <dbReference type="EMBL" id="TWD81605.1"/>
    </source>
</evidence>
<evidence type="ECO:0000313" key="2">
    <source>
        <dbReference type="Proteomes" id="UP000318380"/>
    </source>
</evidence>
<sequence>MSQWGKRAAVLVVVCAAVVVAVVGGRMVVGDDRAASTDETGRADNGWRWESYQSIEVQVPADWSYGVTGSPPCRVDKPRPPYVGRPGGVRGVGCRDPYPPLAVRASYLWFGARRGPAAVQGTATGARMPGVRAPDHGWVEETRLLDGLNVTVFSDDEALRQRILNSARLIDGADANGCTPNHPLADHPQGGPTSAEGLASIGVVESIAVCKYAIAVRPEQHEYAARRRAALIASSTMSGDPAQAFVAAIARAPVGSGPDSPDCIDDYGSEIIVLKVRGSERNQEVLIRYDGCRFNGIHDGVTLRHLTAEVLRPLLVGVHRPSHYTGPVGDLVLGPRPKKG</sequence>
<name>A0A561BRU5_9ACTN</name>